<dbReference type="HOGENOM" id="CLU_018544_3_0_1"/>
<feature type="coiled-coil region" evidence="1">
    <location>
        <begin position="34"/>
        <end position="61"/>
    </location>
</feature>
<gene>
    <name evidence="2" type="ORF">GALMADRAFT_58315</name>
</gene>
<name>A0A067TT90_GALM3</name>
<evidence type="ECO:0008006" key="4">
    <source>
        <dbReference type="Google" id="ProtNLM"/>
    </source>
</evidence>
<organism evidence="2 3">
    <name type="scientific">Galerina marginata (strain CBS 339.88)</name>
    <dbReference type="NCBI Taxonomy" id="685588"/>
    <lineage>
        <taxon>Eukaryota</taxon>
        <taxon>Fungi</taxon>
        <taxon>Dikarya</taxon>
        <taxon>Basidiomycota</taxon>
        <taxon>Agaricomycotina</taxon>
        <taxon>Agaricomycetes</taxon>
        <taxon>Agaricomycetidae</taxon>
        <taxon>Agaricales</taxon>
        <taxon>Agaricineae</taxon>
        <taxon>Strophariaceae</taxon>
        <taxon>Galerina</taxon>
    </lineage>
</organism>
<feature type="non-terminal residue" evidence="2">
    <location>
        <position position="168"/>
    </location>
</feature>
<protein>
    <recommendedName>
        <fullName evidence="4">F-box domain-containing protein</fullName>
    </recommendedName>
</protein>
<dbReference type="EMBL" id="KL142369">
    <property type="protein sequence ID" value="KDR83129.1"/>
    <property type="molecule type" value="Genomic_DNA"/>
</dbReference>
<evidence type="ECO:0000313" key="3">
    <source>
        <dbReference type="Proteomes" id="UP000027222"/>
    </source>
</evidence>
<sequence length="168" mass="19238">MEPLLDKLSSNNDPPSETAIHKVKTYLVTPLQELAEVNSEISQLEERLRSLTEKRDSIQISTNRYIAILSPIRRLPPDILHEVFYHCLSTHRNPIMAASEAPMLLTHVCSSWRTIALSSPRLWAQLHITFCDNYRAFRSRAEKTLQIRCDVVKEWLGRSGTCPLSISL</sequence>
<dbReference type="OrthoDB" id="3221235at2759"/>
<dbReference type="Gene3D" id="1.20.1280.50">
    <property type="match status" value="1"/>
</dbReference>
<evidence type="ECO:0000313" key="2">
    <source>
        <dbReference type="EMBL" id="KDR83129.1"/>
    </source>
</evidence>
<keyword evidence="1" id="KW-0175">Coiled coil</keyword>
<reference evidence="3" key="1">
    <citation type="journal article" date="2014" name="Proc. Natl. Acad. Sci. U.S.A.">
        <title>Extensive sampling of basidiomycete genomes demonstrates inadequacy of the white-rot/brown-rot paradigm for wood decay fungi.</title>
        <authorList>
            <person name="Riley R."/>
            <person name="Salamov A.A."/>
            <person name="Brown D.W."/>
            <person name="Nagy L.G."/>
            <person name="Floudas D."/>
            <person name="Held B.W."/>
            <person name="Levasseur A."/>
            <person name="Lombard V."/>
            <person name="Morin E."/>
            <person name="Otillar R."/>
            <person name="Lindquist E.A."/>
            <person name="Sun H."/>
            <person name="LaButti K.M."/>
            <person name="Schmutz J."/>
            <person name="Jabbour D."/>
            <person name="Luo H."/>
            <person name="Baker S.E."/>
            <person name="Pisabarro A.G."/>
            <person name="Walton J.D."/>
            <person name="Blanchette R.A."/>
            <person name="Henrissat B."/>
            <person name="Martin F."/>
            <person name="Cullen D."/>
            <person name="Hibbett D.S."/>
            <person name="Grigoriev I.V."/>
        </authorList>
    </citation>
    <scope>NUCLEOTIDE SEQUENCE [LARGE SCALE GENOMIC DNA]</scope>
    <source>
        <strain evidence="3">CBS 339.88</strain>
    </source>
</reference>
<dbReference type="AlphaFoldDB" id="A0A067TT90"/>
<evidence type="ECO:0000256" key="1">
    <source>
        <dbReference type="SAM" id="Coils"/>
    </source>
</evidence>
<dbReference type="Proteomes" id="UP000027222">
    <property type="component" value="Unassembled WGS sequence"/>
</dbReference>
<keyword evidence="3" id="KW-1185">Reference proteome</keyword>
<proteinExistence type="predicted"/>
<accession>A0A067TT90</accession>